<comment type="caution">
    <text evidence="2">The sequence shown here is derived from an EMBL/GenBank/DDBJ whole genome shotgun (WGS) entry which is preliminary data.</text>
</comment>
<evidence type="ECO:0000313" key="3">
    <source>
        <dbReference type="Proteomes" id="UP001183414"/>
    </source>
</evidence>
<dbReference type="InterPro" id="IPR001387">
    <property type="entry name" value="Cro/C1-type_HTH"/>
</dbReference>
<dbReference type="Pfam" id="PF13560">
    <property type="entry name" value="HTH_31"/>
    <property type="match status" value="1"/>
</dbReference>
<dbReference type="Pfam" id="PF19054">
    <property type="entry name" value="DUF5753"/>
    <property type="match status" value="1"/>
</dbReference>
<organism evidence="2 3">
    <name type="scientific">Streptomyces hazeniae</name>
    <dbReference type="NCBI Taxonomy" id="3075538"/>
    <lineage>
        <taxon>Bacteria</taxon>
        <taxon>Bacillati</taxon>
        <taxon>Actinomycetota</taxon>
        <taxon>Actinomycetes</taxon>
        <taxon>Kitasatosporales</taxon>
        <taxon>Streptomycetaceae</taxon>
        <taxon>Streptomyces</taxon>
    </lineage>
</organism>
<sequence>MDVEHGQGEELDDESAAVLKVVGRQIKLWRREAGLTQAELGAEIGYGEEMVSSVERGIRAPKPEFLDGADRVLEADGKLSAFRGDVAEARYPRKVRDLAKLEAEAVEIGAYGTHNIHGLLQTEEYARALFDVRRPALSADDQERFVSARMARQEIVRKQSAPTLTFVQEEVTLLRPIGGREVLCRQLEHILEVGRLRHVEVQVMPMDREDHAGMGGEMQILKLGDGSAVGQSETQLTSRLVSDPKQVQLLDLRYGIIRAQALSPRESLAYIEKVLGEA</sequence>
<keyword evidence="3" id="KW-1185">Reference proteome</keyword>
<reference evidence="3" key="1">
    <citation type="submission" date="2023-07" db="EMBL/GenBank/DDBJ databases">
        <title>30 novel species of actinomycetes from the DSMZ collection.</title>
        <authorList>
            <person name="Nouioui I."/>
        </authorList>
    </citation>
    <scope>NUCLEOTIDE SEQUENCE [LARGE SCALE GENOMIC DNA]</scope>
    <source>
        <strain evidence="3">DSM 42041</strain>
    </source>
</reference>
<protein>
    <submittedName>
        <fullName evidence="2">Helix-turn-helix transcriptional regulator</fullName>
    </submittedName>
</protein>
<name>A0ABU2NVN9_9ACTN</name>
<dbReference type="EMBL" id="JAVREQ010000016">
    <property type="protein sequence ID" value="MDT0380676.1"/>
    <property type="molecule type" value="Genomic_DNA"/>
</dbReference>
<proteinExistence type="predicted"/>
<accession>A0ABU2NVN9</accession>
<dbReference type="InterPro" id="IPR043917">
    <property type="entry name" value="DUF5753"/>
</dbReference>
<dbReference type="Proteomes" id="UP001183414">
    <property type="component" value="Unassembled WGS sequence"/>
</dbReference>
<feature type="domain" description="HTH cro/C1-type" evidence="1">
    <location>
        <begin position="26"/>
        <end position="66"/>
    </location>
</feature>
<dbReference type="Gene3D" id="1.10.260.40">
    <property type="entry name" value="lambda repressor-like DNA-binding domains"/>
    <property type="match status" value="1"/>
</dbReference>
<dbReference type="SUPFAM" id="SSF47413">
    <property type="entry name" value="lambda repressor-like DNA-binding domains"/>
    <property type="match status" value="1"/>
</dbReference>
<dbReference type="SMART" id="SM00530">
    <property type="entry name" value="HTH_XRE"/>
    <property type="match status" value="1"/>
</dbReference>
<dbReference type="InterPro" id="IPR010982">
    <property type="entry name" value="Lambda_DNA-bd_dom_sf"/>
</dbReference>
<dbReference type="RefSeq" id="WP_311674402.1">
    <property type="nucleotide sequence ID" value="NZ_JAVREQ010000016.1"/>
</dbReference>
<evidence type="ECO:0000259" key="1">
    <source>
        <dbReference type="PROSITE" id="PS50943"/>
    </source>
</evidence>
<dbReference type="CDD" id="cd00093">
    <property type="entry name" value="HTH_XRE"/>
    <property type="match status" value="1"/>
</dbReference>
<dbReference type="PROSITE" id="PS50943">
    <property type="entry name" value="HTH_CROC1"/>
    <property type="match status" value="1"/>
</dbReference>
<evidence type="ECO:0000313" key="2">
    <source>
        <dbReference type="EMBL" id="MDT0380676.1"/>
    </source>
</evidence>
<gene>
    <name evidence="2" type="ORF">RM572_18135</name>
</gene>